<gene>
    <name evidence="1" type="ORF">METZ01_LOCUS213119</name>
</gene>
<feature type="non-terminal residue" evidence="1">
    <location>
        <position position="120"/>
    </location>
</feature>
<organism evidence="1">
    <name type="scientific">marine metagenome</name>
    <dbReference type="NCBI Taxonomy" id="408172"/>
    <lineage>
        <taxon>unclassified sequences</taxon>
        <taxon>metagenomes</taxon>
        <taxon>ecological metagenomes</taxon>
    </lineage>
</organism>
<dbReference type="EMBL" id="UINC01049020">
    <property type="protein sequence ID" value="SVB60265.1"/>
    <property type="molecule type" value="Genomic_DNA"/>
</dbReference>
<evidence type="ECO:0000313" key="1">
    <source>
        <dbReference type="EMBL" id="SVB60265.1"/>
    </source>
</evidence>
<proteinExistence type="predicted"/>
<dbReference type="AlphaFoldDB" id="A0A382FC52"/>
<reference evidence="1" key="1">
    <citation type="submission" date="2018-05" db="EMBL/GenBank/DDBJ databases">
        <authorList>
            <person name="Lanie J.A."/>
            <person name="Ng W.-L."/>
            <person name="Kazmierczak K.M."/>
            <person name="Andrzejewski T.M."/>
            <person name="Davidsen T.M."/>
            <person name="Wayne K.J."/>
            <person name="Tettelin H."/>
            <person name="Glass J.I."/>
            <person name="Rusch D."/>
            <person name="Podicherti R."/>
            <person name="Tsui H.-C.T."/>
            <person name="Winkler M.E."/>
        </authorList>
    </citation>
    <scope>NUCLEOTIDE SEQUENCE</scope>
</reference>
<protein>
    <submittedName>
        <fullName evidence="1">Uncharacterized protein</fullName>
    </submittedName>
</protein>
<accession>A0A382FC52</accession>
<name>A0A382FC52_9ZZZZ</name>
<sequence>MTALGDLDTFFFSDYDESECSIILDEIFNFLSTTDSLVTSCHNPDILDILCDSFGYSKDILIVKKNNEFEGFIPLIIVSSLGARIVSMPHFSYGGYLGNKDLSIDQHNDLIEIIKQKYGE</sequence>